<evidence type="ECO:0000313" key="2">
    <source>
        <dbReference type="EMBL" id="KAK7205284.1"/>
    </source>
</evidence>
<sequence>MSTPHFMTANLPNSSSSHFLSAAASPPKYNRQTDLAGFDIWKKKVLLYFDSSNFVRDEDILNETIGFLEATRTRSTRWKISWLVWSRNASLRNVKDSFSTNGVRLCQTKDVDSYIRAYDRITDGFSAHRRMPELMLREEFVLGLHPDIRLKVCVELPKTLDEAKDLARRVEIGMQRVHSMNPRTLDEAQQLSRRAEAAESHI</sequence>
<feature type="compositionally biased region" description="Basic and acidic residues" evidence="1">
    <location>
        <begin position="193"/>
        <end position="202"/>
    </location>
</feature>
<dbReference type="GeneID" id="90040435"/>
<dbReference type="RefSeq" id="XP_064768317.1">
    <property type="nucleotide sequence ID" value="XM_064914923.1"/>
</dbReference>
<name>A0ABR1F623_9ASCO</name>
<accession>A0ABR1F623</accession>
<evidence type="ECO:0000256" key="1">
    <source>
        <dbReference type="SAM" id="MobiDB-lite"/>
    </source>
</evidence>
<evidence type="ECO:0000313" key="3">
    <source>
        <dbReference type="Proteomes" id="UP001498771"/>
    </source>
</evidence>
<proteinExistence type="predicted"/>
<evidence type="ECO:0008006" key="4">
    <source>
        <dbReference type="Google" id="ProtNLM"/>
    </source>
</evidence>
<keyword evidence="3" id="KW-1185">Reference proteome</keyword>
<organism evidence="2 3">
    <name type="scientific">Myxozyma melibiosi</name>
    <dbReference type="NCBI Taxonomy" id="54550"/>
    <lineage>
        <taxon>Eukaryota</taxon>
        <taxon>Fungi</taxon>
        <taxon>Dikarya</taxon>
        <taxon>Ascomycota</taxon>
        <taxon>Saccharomycotina</taxon>
        <taxon>Lipomycetes</taxon>
        <taxon>Lipomycetales</taxon>
        <taxon>Lipomycetaceae</taxon>
        <taxon>Myxozyma</taxon>
    </lineage>
</organism>
<dbReference type="Proteomes" id="UP001498771">
    <property type="component" value="Unassembled WGS sequence"/>
</dbReference>
<comment type="caution">
    <text evidence="2">The sequence shown here is derived from an EMBL/GenBank/DDBJ whole genome shotgun (WGS) entry which is preliminary data.</text>
</comment>
<dbReference type="EMBL" id="JBBJBU010000005">
    <property type="protein sequence ID" value="KAK7205284.1"/>
    <property type="molecule type" value="Genomic_DNA"/>
</dbReference>
<gene>
    <name evidence="2" type="ORF">BZA70DRAFT_310489</name>
</gene>
<protein>
    <recommendedName>
        <fullName evidence="4">NYN domain-containing protein</fullName>
    </recommendedName>
</protein>
<reference evidence="2 3" key="1">
    <citation type="submission" date="2024-03" db="EMBL/GenBank/DDBJ databases">
        <title>Genome-scale model development and genomic sequencing of the oleaginous clade Lipomyces.</title>
        <authorList>
            <consortium name="Lawrence Berkeley National Laboratory"/>
            <person name="Czajka J.J."/>
            <person name="Han Y."/>
            <person name="Kim J."/>
            <person name="Mondo S.J."/>
            <person name="Hofstad B.A."/>
            <person name="Robles A."/>
            <person name="Haridas S."/>
            <person name="Riley R."/>
            <person name="LaButti K."/>
            <person name="Pangilinan J."/>
            <person name="Andreopoulos W."/>
            <person name="Lipzen A."/>
            <person name="Yan J."/>
            <person name="Wang M."/>
            <person name="Ng V."/>
            <person name="Grigoriev I.V."/>
            <person name="Spatafora J.W."/>
            <person name="Magnuson J.K."/>
            <person name="Baker S.E."/>
            <person name="Pomraning K.R."/>
        </authorList>
    </citation>
    <scope>NUCLEOTIDE SEQUENCE [LARGE SCALE GENOMIC DNA]</scope>
    <source>
        <strain evidence="2 3">Phaff 52-87</strain>
    </source>
</reference>
<feature type="region of interest" description="Disordered" evidence="1">
    <location>
        <begin position="181"/>
        <end position="202"/>
    </location>
</feature>